<dbReference type="SUPFAM" id="SSF49373">
    <property type="entry name" value="Invasin/intimin cell-adhesion fragments"/>
    <property type="match status" value="1"/>
</dbReference>
<dbReference type="PROSITE" id="PS51257">
    <property type="entry name" value="PROKAR_LIPOPROTEIN"/>
    <property type="match status" value="1"/>
</dbReference>
<dbReference type="Gene3D" id="2.60.40.1080">
    <property type="match status" value="1"/>
</dbReference>
<dbReference type="AlphaFoldDB" id="A0A964TCN4"/>
<dbReference type="InterPro" id="IPR008979">
    <property type="entry name" value="Galactose-bd-like_sf"/>
</dbReference>
<name>A0A964TCN4_9FLAO</name>
<dbReference type="Gene3D" id="2.60.120.430">
    <property type="entry name" value="Galactose-binding lectin"/>
    <property type="match status" value="1"/>
</dbReference>
<evidence type="ECO:0000313" key="1">
    <source>
        <dbReference type="EMBL" id="NAY92402.1"/>
    </source>
</evidence>
<reference evidence="1" key="1">
    <citation type="submission" date="2020-01" db="EMBL/GenBank/DDBJ databases">
        <title>Muricauda ochracea sp. nov., isolated from a tidal flat of Garorim bay in Korea.</title>
        <authorList>
            <person name="Kim D."/>
            <person name="Yoo Y."/>
            <person name="Kim J.-J."/>
        </authorList>
    </citation>
    <scope>NUCLEOTIDE SEQUENCE</scope>
    <source>
        <strain evidence="1">JGD-17</strain>
    </source>
</reference>
<dbReference type="Proteomes" id="UP000667650">
    <property type="component" value="Unassembled WGS sequence"/>
</dbReference>
<dbReference type="RefSeq" id="WP_166523823.1">
    <property type="nucleotide sequence ID" value="NZ_JAAABI010000003.1"/>
</dbReference>
<proteinExistence type="predicted"/>
<organism evidence="1 2">
    <name type="scientific">Flagellimonas ochracea</name>
    <dbReference type="NCBI Taxonomy" id="2696472"/>
    <lineage>
        <taxon>Bacteria</taxon>
        <taxon>Pseudomonadati</taxon>
        <taxon>Bacteroidota</taxon>
        <taxon>Flavobacteriia</taxon>
        <taxon>Flavobacteriales</taxon>
        <taxon>Flavobacteriaceae</taxon>
        <taxon>Flagellimonas</taxon>
    </lineage>
</organism>
<protein>
    <submittedName>
        <fullName evidence="1">Glycosyl hydrolase family 16</fullName>
    </submittedName>
</protein>
<dbReference type="SUPFAM" id="SSF49785">
    <property type="entry name" value="Galactose-binding domain-like"/>
    <property type="match status" value="1"/>
</dbReference>
<gene>
    <name evidence="1" type="ORF">GTQ34_10765</name>
</gene>
<dbReference type="GO" id="GO:0016787">
    <property type="term" value="F:hydrolase activity"/>
    <property type="evidence" value="ECO:0007669"/>
    <property type="project" value="UniProtKB-KW"/>
</dbReference>
<dbReference type="InterPro" id="IPR008964">
    <property type="entry name" value="Invasin/intimin_cell_adhesion"/>
</dbReference>
<comment type="caution">
    <text evidence="1">The sequence shown here is derived from an EMBL/GenBank/DDBJ whole genome shotgun (WGS) entry which is preliminary data.</text>
</comment>
<dbReference type="EMBL" id="JAAABI010000003">
    <property type="protein sequence ID" value="NAY92402.1"/>
    <property type="molecule type" value="Genomic_DNA"/>
</dbReference>
<evidence type="ECO:0000313" key="2">
    <source>
        <dbReference type="Proteomes" id="UP000667650"/>
    </source>
</evidence>
<keyword evidence="2" id="KW-1185">Reference proteome</keyword>
<sequence>MKNKTYIKIRSSLILSLGIALFLGCERDFSDDVEFDTFTTNGDIFTDEPVGLTDEFFDSFDPSGANPANPEGFGTDDNVAFEGQSSIRIDVPAPDDPDGSFIGGIFLDRGDGRNLTGFDALTFYAKGSTTATIGEVGFGTDFGEDKFAVIAPNIRLSTDWRKVIIPIPDPSKLVQERGMFFFSAGSQSTGGLGFTFWIDELRFEKLGTIAQPRPFIFSGDDLQEQTFIGSNIPVTGLTQTFNLGNGIDQTVLIAPSYYSFESSDIGVAIVNELGQINVVGTGTATISATVAGVRAAGSLEVTSTGNFQAAPTPTRPSENVKSIFSDAYVSETESNFNPGFGGSTTEFAFNTLNDDTIVSYSNNNFSGIVFENTVDASDLTFLHVDVYVDQAGTEFEIQIRDVGANGEINTDLGNGLPIGDDKDRRFTFTGLVAGQWTSFDIPLDGDIANQKNNLGALLLIDGPNFTLDNIYFYTE</sequence>
<accession>A0A964TCN4</accession>
<keyword evidence="1" id="KW-0378">Hydrolase</keyword>